<protein>
    <recommendedName>
        <fullName evidence="4">Strictosidine synthase conserved region domain-containing protein</fullName>
    </recommendedName>
</protein>
<dbReference type="InterPro" id="IPR018119">
    <property type="entry name" value="Strictosidine_synth_cons-reg"/>
</dbReference>
<dbReference type="Pfam" id="PF20067">
    <property type="entry name" value="SSL_N"/>
    <property type="match status" value="1"/>
</dbReference>
<evidence type="ECO:0000256" key="3">
    <source>
        <dbReference type="ARBA" id="ARBA00023180"/>
    </source>
</evidence>
<dbReference type="PANTHER" id="PTHR10426:SF88">
    <property type="entry name" value="ADIPOCYTE PLASMA MEMBRANE-ASSOCIATED PROTEIN HEMOMUCIN-RELATED"/>
    <property type="match status" value="1"/>
</dbReference>
<keyword evidence="3" id="KW-0325">Glycoprotein</keyword>
<dbReference type="OrthoDB" id="5307922at2759"/>
<feature type="domain" description="Strictosidine synthase conserved region" evidence="4">
    <location>
        <begin position="186"/>
        <end position="262"/>
    </location>
</feature>
<dbReference type="HOGENOM" id="CLU_641477_0_0_1"/>
<dbReference type="SUPFAM" id="SSF63829">
    <property type="entry name" value="Calcium-dependent phosphotriesterase"/>
    <property type="match status" value="1"/>
</dbReference>
<organism evidence="5 6">
    <name type="scientific">Tetranychus urticae</name>
    <name type="common">Two-spotted spider mite</name>
    <dbReference type="NCBI Taxonomy" id="32264"/>
    <lineage>
        <taxon>Eukaryota</taxon>
        <taxon>Metazoa</taxon>
        <taxon>Ecdysozoa</taxon>
        <taxon>Arthropoda</taxon>
        <taxon>Chelicerata</taxon>
        <taxon>Arachnida</taxon>
        <taxon>Acari</taxon>
        <taxon>Acariformes</taxon>
        <taxon>Trombidiformes</taxon>
        <taxon>Prostigmata</taxon>
        <taxon>Eleutherengona</taxon>
        <taxon>Raphignathae</taxon>
        <taxon>Tetranychoidea</taxon>
        <taxon>Tetranychidae</taxon>
        <taxon>Tetranychus</taxon>
    </lineage>
</organism>
<dbReference type="PANTHER" id="PTHR10426">
    <property type="entry name" value="STRICTOSIDINE SYNTHASE-RELATED"/>
    <property type="match status" value="1"/>
</dbReference>
<reference evidence="5" key="2">
    <citation type="submission" date="2015-06" db="UniProtKB">
        <authorList>
            <consortium name="EnsemblMetazoa"/>
        </authorList>
    </citation>
    <scope>IDENTIFICATION</scope>
</reference>
<name>T1KQY7_TETUR</name>
<evidence type="ECO:0000259" key="4">
    <source>
        <dbReference type="Pfam" id="PF03088"/>
    </source>
</evidence>
<dbReference type="STRING" id="32264.T1KQY7"/>
<evidence type="ECO:0000313" key="5">
    <source>
        <dbReference type="EnsemblMetazoa" id="tetur18g01620.1"/>
    </source>
</evidence>
<proteinExistence type="inferred from homology"/>
<evidence type="ECO:0000313" key="6">
    <source>
        <dbReference type="Proteomes" id="UP000015104"/>
    </source>
</evidence>
<keyword evidence="2" id="KW-0597">Phosphoprotein</keyword>
<dbReference type="InterPro" id="IPR011042">
    <property type="entry name" value="6-blade_b-propeller_TolB-like"/>
</dbReference>
<comment type="similarity">
    <text evidence="1">Belongs to the strictosidine synthase family.</text>
</comment>
<sequence>MGLFSSCWSLTIRLLITASILLVILPNLPDNLFPSFPLDPVSYDMPKIDNFFTKVKWNSLISDKAVPILKSKIIGPEALAVKGNKIYTGLGDGRLVVIDKESLNIKTIANLADPNAIGCGDNIIKNTSTCGRVLGLRFGDDSKLYFVDGAKGLYSYDLEINKLSHIALGSSTPWKGIYNSLVFDPKDNDLVYISVSSNRWTLDGILWSYLEMRPDGFVLAVNIKTGSVHKILEGHIFYNGLDISPDKSSLLVSVTGEYKILKVDLDIIKESIQTDKPVTSVQVLVDGLPGAPDNIHVFANELYIAMPALRLNSTLLDNLSSLPNVRKAVGRLANLLSRLLILISEKVYSHPKLQYLSVELLSGHVLTYAMPKASGVLIVDANTGKLKRILGSVYPLIADATLDTNSGDLYLGSFKNDYLLKIKAKDLK</sequence>
<dbReference type="Gene3D" id="2.120.10.30">
    <property type="entry name" value="TolB, C-terminal domain"/>
    <property type="match status" value="1"/>
</dbReference>
<dbReference type="GO" id="GO:0012505">
    <property type="term" value="C:endomembrane system"/>
    <property type="evidence" value="ECO:0007669"/>
    <property type="project" value="TreeGrafter"/>
</dbReference>
<evidence type="ECO:0000256" key="2">
    <source>
        <dbReference type="ARBA" id="ARBA00022553"/>
    </source>
</evidence>
<dbReference type="OMA" id="KICARGV"/>
<accession>T1KQY7</accession>
<evidence type="ECO:0000256" key="1">
    <source>
        <dbReference type="ARBA" id="ARBA00009191"/>
    </source>
</evidence>
<reference evidence="6" key="1">
    <citation type="submission" date="2011-08" db="EMBL/GenBank/DDBJ databases">
        <authorList>
            <person name="Rombauts S."/>
        </authorList>
    </citation>
    <scope>NUCLEOTIDE SEQUENCE</scope>
    <source>
        <strain evidence="6">London</strain>
    </source>
</reference>
<gene>
    <name evidence="5" type="primary">107366423</name>
</gene>
<dbReference type="KEGG" id="tut:107366423"/>
<keyword evidence="6" id="KW-1185">Reference proteome</keyword>
<dbReference type="AlphaFoldDB" id="T1KQY7"/>
<dbReference type="eggNOG" id="KOG1520">
    <property type="taxonomic scope" value="Eukaryota"/>
</dbReference>
<dbReference type="EMBL" id="CAEY01000382">
    <property type="status" value="NOT_ANNOTATED_CDS"/>
    <property type="molecule type" value="Genomic_DNA"/>
</dbReference>
<dbReference type="EnsemblMetazoa" id="tetur18g01620.1">
    <property type="protein sequence ID" value="tetur18g01620.1"/>
    <property type="gene ID" value="tetur18g01620"/>
</dbReference>
<dbReference type="Proteomes" id="UP000015104">
    <property type="component" value="Unassembled WGS sequence"/>
</dbReference>
<dbReference type="Pfam" id="PF03088">
    <property type="entry name" value="Str_synth"/>
    <property type="match status" value="1"/>
</dbReference>
<dbReference type="GO" id="GO:0016787">
    <property type="term" value="F:hydrolase activity"/>
    <property type="evidence" value="ECO:0007669"/>
    <property type="project" value="TreeGrafter"/>
</dbReference>